<dbReference type="SUPFAM" id="SSF47819">
    <property type="entry name" value="HRDC-like"/>
    <property type="match status" value="2"/>
</dbReference>
<feature type="domain" description="HRDC" evidence="7">
    <location>
        <begin position="219"/>
        <end position="300"/>
    </location>
</feature>
<comment type="similarity">
    <text evidence="6">Belongs to the RNase D family.</text>
</comment>
<organism evidence="8 9">
    <name type="scientific">Dankookia rubra</name>
    <dbReference type="NCBI Taxonomy" id="1442381"/>
    <lineage>
        <taxon>Bacteria</taxon>
        <taxon>Pseudomonadati</taxon>
        <taxon>Pseudomonadota</taxon>
        <taxon>Alphaproteobacteria</taxon>
        <taxon>Acetobacterales</taxon>
        <taxon>Roseomonadaceae</taxon>
        <taxon>Dankookia</taxon>
    </lineage>
</organism>
<dbReference type="Gene3D" id="1.10.150.80">
    <property type="entry name" value="HRDC domain"/>
    <property type="match status" value="1"/>
</dbReference>
<evidence type="ECO:0000259" key="7">
    <source>
        <dbReference type="PROSITE" id="PS50967"/>
    </source>
</evidence>
<evidence type="ECO:0000313" key="9">
    <source>
        <dbReference type="Proteomes" id="UP000295096"/>
    </source>
</evidence>
<dbReference type="Pfam" id="PF00570">
    <property type="entry name" value="HRDC"/>
    <property type="match status" value="1"/>
</dbReference>
<comment type="subcellular location">
    <subcellularLocation>
        <location evidence="6">Cytoplasm</location>
    </subcellularLocation>
</comment>
<keyword evidence="4 6" id="KW-0378">Hydrolase</keyword>
<dbReference type="GO" id="GO:0033890">
    <property type="term" value="F:ribonuclease D activity"/>
    <property type="evidence" value="ECO:0007669"/>
    <property type="project" value="UniProtKB-UniRule"/>
</dbReference>
<evidence type="ECO:0000256" key="4">
    <source>
        <dbReference type="ARBA" id="ARBA00022801"/>
    </source>
</evidence>
<comment type="caution">
    <text evidence="8">The sequence shown here is derived from an EMBL/GenBank/DDBJ whole genome shotgun (WGS) entry which is preliminary data.</text>
</comment>
<dbReference type="Proteomes" id="UP000295096">
    <property type="component" value="Unassembled WGS sequence"/>
</dbReference>
<keyword evidence="3 6" id="KW-0540">Nuclease</keyword>
<evidence type="ECO:0000256" key="2">
    <source>
        <dbReference type="ARBA" id="ARBA00022694"/>
    </source>
</evidence>
<evidence type="ECO:0000256" key="3">
    <source>
        <dbReference type="ARBA" id="ARBA00022722"/>
    </source>
</evidence>
<dbReference type="PANTHER" id="PTHR47649:SF1">
    <property type="entry name" value="RIBONUCLEASE D"/>
    <property type="match status" value="1"/>
</dbReference>
<comment type="catalytic activity">
    <reaction evidence="6">
        <text>Exonucleolytic cleavage that removes extra residues from the 3'-terminus of tRNA to produce 5'-mononucleotides.</text>
        <dbReference type="EC" id="3.1.13.5"/>
    </reaction>
</comment>
<dbReference type="CDD" id="cd06142">
    <property type="entry name" value="RNaseD_exo"/>
    <property type="match status" value="1"/>
</dbReference>
<sequence length="394" mass="42535">MSRRPPAEASAPALVTTSAELAALCERLSAEEFVTVDTEFMRERTYWPELCVVQLGGTHETAVVDAQAEGLDLAPLGLLLANPKVTKVFHAARQDVEIFLLKYGAVPTPLFDTQVAAMVAGFGDQVSYDGLARALANAQIDKAHRFSDWSARPLSASQIAYAAADVTHLRKIYTALTARLAKEGRLDWVAEEMAVLNEPGTYRTEPENAWERLKPRTTNRRFLGMLQAIAGWREKEAQRINIPRQRLVKDETLLELAATAPETPADLARARGISEGFAKGRSGAGLLAAVKEAKALPDSALPEPPKERGGPSPSPALVALLKVLLATKSEEHNVAPKLLASSDDLERLATEASPDLPALHGWRREVFGDAALALKAGRLALGVDGRRIKLIPAG</sequence>
<evidence type="ECO:0000313" key="8">
    <source>
        <dbReference type="EMBL" id="TDH62245.1"/>
    </source>
</evidence>
<dbReference type="GO" id="GO:0000166">
    <property type="term" value="F:nucleotide binding"/>
    <property type="evidence" value="ECO:0007669"/>
    <property type="project" value="InterPro"/>
</dbReference>
<evidence type="ECO:0000256" key="5">
    <source>
        <dbReference type="ARBA" id="ARBA00022839"/>
    </source>
</evidence>
<dbReference type="GO" id="GO:0042780">
    <property type="term" value="P:tRNA 3'-end processing"/>
    <property type="evidence" value="ECO:0007669"/>
    <property type="project" value="UniProtKB-UniRule"/>
</dbReference>
<keyword evidence="9" id="KW-1185">Reference proteome</keyword>
<dbReference type="OrthoDB" id="9800549at2"/>
<dbReference type="InterPro" id="IPR002121">
    <property type="entry name" value="HRDC_dom"/>
</dbReference>
<dbReference type="InterPro" id="IPR036397">
    <property type="entry name" value="RNaseH_sf"/>
</dbReference>
<dbReference type="GO" id="GO:0003676">
    <property type="term" value="F:nucleic acid binding"/>
    <property type="evidence" value="ECO:0007669"/>
    <property type="project" value="InterPro"/>
</dbReference>
<dbReference type="SMART" id="SM00341">
    <property type="entry name" value="HRDC"/>
    <property type="match status" value="1"/>
</dbReference>
<dbReference type="GO" id="GO:0008408">
    <property type="term" value="F:3'-5' exonuclease activity"/>
    <property type="evidence" value="ECO:0007669"/>
    <property type="project" value="InterPro"/>
</dbReference>
<accession>A0A4V3AA95</accession>
<dbReference type="InterPro" id="IPR044876">
    <property type="entry name" value="HRDC_dom_sf"/>
</dbReference>
<comment type="function">
    <text evidence="6">Exonuclease involved in the 3' processing of various precursor tRNAs. Initiates hydrolysis at the 3'-terminus of an RNA molecule and releases 5'-mononucleotides.</text>
</comment>
<dbReference type="GO" id="GO:0005737">
    <property type="term" value="C:cytoplasm"/>
    <property type="evidence" value="ECO:0007669"/>
    <property type="project" value="UniProtKB-SubCell"/>
</dbReference>
<proteinExistence type="inferred from homology"/>
<dbReference type="InterPro" id="IPR002562">
    <property type="entry name" value="3'-5'_exonuclease_dom"/>
</dbReference>
<dbReference type="AlphaFoldDB" id="A0A4V3AA95"/>
<dbReference type="HAMAP" id="MF_01899">
    <property type="entry name" value="RNase_D"/>
    <property type="match status" value="1"/>
</dbReference>
<reference evidence="8 9" key="1">
    <citation type="journal article" date="2016" name="J. Microbiol.">
        <title>Dankookia rubra gen. nov., sp. nov., an alphaproteobacterium isolated from sediment of a shallow stream.</title>
        <authorList>
            <person name="Kim W.H."/>
            <person name="Kim D.H."/>
            <person name="Kang K."/>
            <person name="Ahn T.Y."/>
        </authorList>
    </citation>
    <scope>NUCLEOTIDE SEQUENCE [LARGE SCALE GENOMIC DNA]</scope>
    <source>
        <strain evidence="8 9">JCM30602</strain>
    </source>
</reference>
<protein>
    <recommendedName>
        <fullName evidence="6">Ribonuclease D</fullName>
        <shortName evidence="6">RNase D</shortName>
        <ecNumber evidence="6">3.1.13.5</ecNumber>
    </recommendedName>
</protein>
<dbReference type="NCBIfam" id="TIGR01388">
    <property type="entry name" value="rnd"/>
    <property type="match status" value="1"/>
</dbReference>
<dbReference type="PANTHER" id="PTHR47649">
    <property type="entry name" value="RIBONUCLEASE D"/>
    <property type="match status" value="1"/>
</dbReference>
<keyword evidence="1 6" id="KW-0963">Cytoplasm</keyword>
<comment type="cofactor">
    <cofactor evidence="6">
        <name>a divalent metal cation</name>
        <dbReference type="ChEBI" id="CHEBI:60240"/>
    </cofactor>
</comment>
<dbReference type="EMBL" id="SMSJ01000013">
    <property type="protein sequence ID" value="TDH62245.1"/>
    <property type="molecule type" value="Genomic_DNA"/>
</dbReference>
<evidence type="ECO:0000256" key="1">
    <source>
        <dbReference type="ARBA" id="ARBA00022490"/>
    </source>
</evidence>
<evidence type="ECO:0000256" key="6">
    <source>
        <dbReference type="HAMAP-Rule" id="MF_01899"/>
    </source>
</evidence>
<dbReference type="EC" id="3.1.13.5" evidence="6"/>
<dbReference type="RefSeq" id="WP_133288981.1">
    <property type="nucleotide sequence ID" value="NZ_SMSJ01000013.1"/>
</dbReference>
<dbReference type="InterPro" id="IPR012337">
    <property type="entry name" value="RNaseH-like_sf"/>
</dbReference>
<dbReference type="Pfam" id="PF01612">
    <property type="entry name" value="DNA_pol_A_exo1"/>
    <property type="match status" value="1"/>
</dbReference>
<name>A0A4V3AA95_9PROT</name>
<dbReference type="SUPFAM" id="SSF53098">
    <property type="entry name" value="Ribonuclease H-like"/>
    <property type="match status" value="1"/>
</dbReference>
<dbReference type="PROSITE" id="PS50967">
    <property type="entry name" value="HRDC"/>
    <property type="match status" value="1"/>
</dbReference>
<dbReference type="Gene3D" id="3.30.420.10">
    <property type="entry name" value="Ribonuclease H-like superfamily/Ribonuclease H"/>
    <property type="match status" value="1"/>
</dbReference>
<gene>
    <name evidence="6 8" type="primary">rnd</name>
    <name evidence="8" type="ORF">E2C06_12730</name>
</gene>
<keyword evidence="5 6" id="KW-0269">Exonuclease</keyword>
<dbReference type="SMART" id="SM00474">
    <property type="entry name" value="35EXOc"/>
    <property type="match status" value="1"/>
</dbReference>
<keyword evidence="2 6" id="KW-0819">tRNA processing</keyword>
<dbReference type="InterPro" id="IPR010997">
    <property type="entry name" value="HRDC-like_sf"/>
</dbReference>
<dbReference type="InterPro" id="IPR006292">
    <property type="entry name" value="RNase_D"/>
</dbReference>
<dbReference type="InterPro" id="IPR051086">
    <property type="entry name" value="RNase_D-like"/>
</dbReference>